<dbReference type="GO" id="GO:0005634">
    <property type="term" value="C:nucleus"/>
    <property type="evidence" value="ECO:0007669"/>
    <property type="project" value="UniProtKB-SubCell"/>
</dbReference>
<dbReference type="InterPro" id="IPR020479">
    <property type="entry name" value="HD_metazoa"/>
</dbReference>
<sequence length="351" mass="37548">MLNMAGSEGGLGPDQDVGKSAFMEIQQQQMNASMNPYAIRGGYGQAPQMDTFSGQQARGPISYPFPMSHMGTHGSYNPTAYHFPSAGYHQPTPPSVTPPTSRDSMYDLPIYRKGLFEDSPPNADEKPSMDELRVNGKGKKMRKPRTIYSSLQLQQLNKRFQRTQYLALPERAELAASLGLTQTQVKIWFQNRRSKYKKLMKQNPGIGGAPGGAQNGPPGGMDQGGMSPPPTHTPTSTGQAPTPSPQGAQGPPPQQNGQPNGQHPHGPHAGAHGAGHGGNPATPSMMGGAPPNSMSPPVSWGAASDFQLKSEINCSSNSTNSTPTPTHNAYMQYSSWYSQNPLAAQQHSLLT</sequence>
<dbReference type="SUPFAM" id="SSF46689">
    <property type="entry name" value="Homeodomain-like"/>
    <property type="match status" value="1"/>
</dbReference>
<feature type="region of interest" description="Disordered" evidence="7">
    <location>
        <begin position="201"/>
        <end position="301"/>
    </location>
</feature>
<dbReference type="SMART" id="SM00389">
    <property type="entry name" value="HOX"/>
    <property type="match status" value="1"/>
</dbReference>
<protein>
    <submittedName>
        <fullName evidence="9">Distal-less</fullName>
    </submittedName>
</protein>
<feature type="compositionally biased region" description="Low complexity" evidence="7">
    <location>
        <begin position="233"/>
        <end position="271"/>
    </location>
</feature>
<dbReference type="AlphaFoldDB" id="E0W700"/>
<keyword evidence="3 5" id="KW-0371">Homeobox</keyword>
<evidence type="ECO:0000256" key="7">
    <source>
        <dbReference type="SAM" id="MobiDB-lite"/>
    </source>
</evidence>
<dbReference type="Pfam" id="PF00046">
    <property type="entry name" value="Homeodomain"/>
    <property type="match status" value="1"/>
</dbReference>
<dbReference type="EMBL" id="FJ164112">
    <property type="protein sequence ID" value="ACN66454.1"/>
    <property type="molecule type" value="mRNA"/>
</dbReference>
<reference evidence="9" key="1">
    <citation type="journal article" date="2010" name="Dev. Genes Evol.">
        <title>Expression of Distal-less, dachshund, and optomotor blind in Neanthes arenaceodentata (Annelida, Nereididae) does not support homology of appendage-forming mechanisms across the Bilateria.</title>
        <authorList>
            <person name="Winchell C.J."/>
            <person name="Valencia J.E."/>
            <person name="Jacobs D.K."/>
        </authorList>
    </citation>
    <scope>NUCLEOTIDE SEQUENCE</scope>
</reference>
<feature type="domain" description="Homeobox" evidence="8">
    <location>
        <begin position="139"/>
        <end position="199"/>
    </location>
</feature>
<name>E0W700_9ANNE</name>
<keyword evidence="2 5" id="KW-0238">DNA-binding</keyword>
<evidence type="ECO:0000256" key="3">
    <source>
        <dbReference type="ARBA" id="ARBA00023155"/>
    </source>
</evidence>
<keyword evidence="1" id="KW-0217">Developmental protein</keyword>
<evidence type="ECO:0000256" key="5">
    <source>
        <dbReference type="PROSITE-ProRule" id="PRU00108"/>
    </source>
</evidence>
<dbReference type="PROSITE" id="PS50071">
    <property type="entry name" value="HOMEOBOX_2"/>
    <property type="match status" value="1"/>
</dbReference>
<dbReference type="Gene3D" id="1.10.10.60">
    <property type="entry name" value="Homeodomain-like"/>
    <property type="match status" value="1"/>
</dbReference>
<dbReference type="PROSITE" id="PS00027">
    <property type="entry name" value="HOMEOBOX_1"/>
    <property type="match status" value="1"/>
</dbReference>
<organism evidence="9">
    <name type="scientific">Neanthes arenaceodentata</name>
    <dbReference type="NCBI Taxonomy" id="604281"/>
    <lineage>
        <taxon>Eukaryota</taxon>
        <taxon>Metazoa</taxon>
        <taxon>Spiralia</taxon>
        <taxon>Lophotrochozoa</taxon>
        <taxon>Annelida</taxon>
        <taxon>Polychaeta</taxon>
        <taxon>Errantia</taxon>
        <taxon>Phyllodocida</taxon>
        <taxon>Nereididae</taxon>
        <taxon>Neanthes</taxon>
    </lineage>
</organism>
<evidence type="ECO:0000256" key="6">
    <source>
        <dbReference type="RuleBase" id="RU000682"/>
    </source>
</evidence>
<feature type="compositionally biased region" description="Gly residues" evidence="7">
    <location>
        <begin position="205"/>
        <end position="223"/>
    </location>
</feature>
<dbReference type="PRINTS" id="PR00024">
    <property type="entry name" value="HOMEOBOX"/>
</dbReference>
<dbReference type="InterPro" id="IPR009057">
    <property type="entry name" value="Homeodomain-like_sf"/>
</dbReference>
<keyword evidence="4 5" id="KW-0539">Nucleus</keyword>
<proteinExistence type="evidence at transcript level"/>
<dbReference type="GO" id="GO:0000978">
    <property type="term" value="F:RNA polymerase II cis-regulatory region sequence-specific DNA binding"/>
    <property type="evidence" value="ECO:0007669"/>
    <property type="project" value="TreeGrafter"/>
</dbReference>
<evidence type="ECO:0000313" key="9">
    <source>
        <dbReference type="EMBL" id="ACN66454.1"/>
    </source>
</evidence>
<dbReference type="InterPro" id="IPR050460">
    <property type="entry name" value="Distal-less_Homeobox_TF"/>
</dbReference>
<dbReference type="InterPro" id="IPR000047">
    <property type="entry name" value="HTH_motif"/>
</dbReference>
<evidence type="ECO:0000256" key="2">
    <source>
        <dbReference type="ARBA" id="ARBA00023125"/>
    </source>
</evidence>
<dbReference type="PANTHER" id="PTHR24327">
    <property type="entry name" value="HOMEOBOX PROTEIN"/>
    <property type="match status" value="1"/>
</dbReference>
<evidence type="ECO:0000259" key="8">
    <source>
        <dbReference type="PROSITE" id="PS50071"/>
    </source>
</evidence>
<dbReference type="PRINTS" id="PR00031">
    <property type="entry name" value="HTHREPRESSR"/>
</dbReference>
<dbReference type="InterPro" id="IPR017970">
    <property type="entry name" value="Homeobox_CS"/>
</dbReference>
<evidence type="ECO:0000256" key="4">
    <source>
        <dbReference type="ARBA" id="ARBA00023242"/>
    </source>
</evidence>
<dbReference type="PANTHER" id="PTHR24327:SF81">
    <property type="entry name" value="HOMEOTIC PROTEIN DISTAL-LESS-RELATED"/>
    <property type="match status" value="1"/>
</dbReference>
<accession>E0W700</accession>
<evidence type="ECO:0000256" key="1">
    <source>
        <dbReference type="ARBA" id="ARBA00022473"/>
    </source>
</evidence>
<dbReference type="InterPro" id="IPR001356">
    <property type="entry name" value="HD"/>
</dbReference>
<comment type="subcellular location">
    <subcellularLocation>
        <location evidence="5 6">Nucleus</location>
    </subcellularLocation>
</comment>
<dbReference type="FunFam" id="1.10.10.60:FF:000233">
    <property type="entry name" value="Distal-less, isoform C"/>
    <property type="match status" value="1"/>
</dbReference>
<dbReference type="GO" id="GO:0000981">
    <property type="term" value="F:DNA-binding transcription factor activity, RNA polymerase II-specific"/>
    <property type="evidence" value="ECO:0007669"/>
    <property type="project" value="InterPro"/>
</dbReference>
<dbReference type="CDD" id="cd00086">
    <property type="entry name" value="homeodomain"/>
    <property type="match status" value="1"/>
</dbReference>
<feature type="DNA-binding region" description="Homeobox" evidence="5">
    <location>
        <begin position="141"/>
        <end position="200"/>
    </location>
</feature>